<evidence type="ECO:0000256" key="2">
    <source>
        <dbReference type="ARBA" id="ARBA00023015"/>
    </source>
</evidence>
<evidence type="ECO:0000313" key="8">
    <source>
        <dbReference type="Proteomes" id="UP000431080"/>
    </source>
</evidence>
<dbReference type="PRINTS" id="PR00455">
    <property type="entry name" value="HTHTETR"/>
</dbReference>
<gene>
    <name evidence="7" type="ORF">GE115_07700</name>
</gene>
<dbReference type="SUPFAM" id="SSF46689">
    <property type="entry name" value="Homeodomain-like"/>
    <property type="match status" value="1"/>
</dbReference>
<organism evidence="7 8">
    <name type="scientific">Agromyces agglutinans</name>
    <dbReference type="NCBI Taxonomy" id="2662258"/>
    <lineage>
        <taxon>Bacteria</taxon>
        <taxon>Bacillati</taxon>
        <taxon>Actinomycetota</taxon>
        <taxon>Actinomycetes</taxon>
        <taxon>Micrococcales</taxon>
        <taxon>Microbacteriaceae</taxon>
        <taxon>Agromyces</taxon>
    </lineage>
</organism>
<dbReference type="InterPro" id="IPR001647">
    <property type="entry name" value="HTH_TetR"/>
</dbReference>
<keyword evidence="8" id="KW-1185">Reference proteome</keyword>
<dbReference type="SUPFAM" id="SSF48498">
    <property type="entry name" value="Tetracyclin repressor-like, C-terminal domain"/>
    <property type="match status" value="1"/>
</dbReference>
<name>A0A6I2FAJ8_9MICO</name>
<dbReference type="Gene3D" id="1.10.357.10">
    <property type="entry name" value="Tetracycline Repressor, domain 2"/>
    <property type="match status" value="1"/>
</dbReference>
<dbReference type="InterPro" id="IPR009057">
    <property type="entry name" value="Homeodomain-like_sf"/>
</dbReference>
<proteinExistence type="predicted"/>
<evidence type="ECO:0000256" key="3">
    <source>
        <dbReference type="ARBA" id="ARBA00023125"/>
    </source>
</evidence>
<sequence length="193" mass="20986">MARRGSYAKGVAKREEILATALDVIARNGYGRASVRELADAVGLSQAGLLHYFTSKELLFAEVLRTRDEVDASAYATDDDPDITRYSRIIRHNADVPGLVQLYVRLSAEATDPGHPAHAFFADRSATFRREVAVAMREAQAAGRVDPGLDADRLTLMLLALADGLQTQWLMDPAIDMAAHIDEFFALVAGPSA</sequence>
<feature type="DNA-binding region" description="H-T-H motif" evidence="5">
    <location>
        <begin position="34"/>
        <end position="53"/>
    </location>
</feature>
<dbReference type="PANTHER" id="PTHR47506:SF6">
    <property type="entry name" value="HTH-TYPE TRANSCRIPTIONAL REPRESSOR NEMR"/>
    <property type="match status" value="1"/>
</dbReference>
<evidence type="ECO:0000256" key="4">
    <source>
        <dbReference type="ARBA" id="ARBA00023163"/>
    </source>
</evidence>
<comment type="caution">
    <text evidence="7">The sequence shown here is derived from an EMBL/GenBank/DDBJ whole genome shotgun (WGS) entry which is preliminary data.</text>
</comment>
<evidence type="ECO:0000259" key="6">
    <source>
        <dbReference type="PROSITE" id="PS50977"/>
    </source>
</evidence>
<dbReference type="Pfam" id="PF00440">
    <property type="entry name" value="TetR_N"/>
    <property type="match status" value="1"/>
</dbReference>
<evidence type="ECO:0000313" key="7">
    <source>
        <dbReference type="EMBL" id="MRG59750.1"/>
    </source>
</evidence>
<dbReference type="InterPro" id="IPR039538">
    <property type="entry name" value="BetI_C"/>
</dbReference>
<evidence type="ECO:0000256" key="5">
    <source>
        <dbReference type="PROSITE-ProRule" id="PRU00335"/>
    </source>
</evidence>
<keyword evidence="1" id="KW-0678">Repressor</keyword>
<evidence type="ECO:0000256" key="1">
    <source>
        <dbReference type="ARBA" id="ARBA00022491"/>
    </source>
</evidence>
<dbReference type="PANTHER" id="PTHR47506">
    <property type="entry name" value="TRANSCRIPTIONAL REGULATORY PROTEIN"/>
    <property type="match status" value="1"/>
</dbReference>
<dbReference type="AlphaFoldDB" id="A0A6I2FAJ8"/>
<dbReference type="Proteomes" id="UP000431080">
    <property type="component" value="Unassembled WGS sequence"/>
</dbReference>
<dbReference type="InterPro" id="IPR036271">
    <property type="entry name" value="Tet_transcr_reg_TetR-rel_C_sf"/>
</dbReference>
<keyword evidence="2" id="KW-0805">Transcription regulation</keyword>
<keyword evidence="4" id="KW-0804">Transcription</keyword>
<reference evidence="7 8" key="1">
    <citation type="submission" date="2019-10" db="EMBL/GenBank/DDBJ databases">
        <authorList>
            <person name="Nie G."/>
            <person name="Ming H."/>
            <person name="Yi B."/>
        </authorList>
    </citation>
    <scope>NUCLEOTIDE SEQUENCE [LARGE SCALE GENOMIC DNA]</scope>
    <source>
        <strain evidence="7 8">CFH 90414</strain>
    </source>
</reference>
<keyword evidence="3 5" id="KW-0238">DNA-binding</keyword>
<dbReference type="PROSITE" id="PS50977">
    <property type="entry name" value="HTH_TETR_2"/>
    <property type="match status" value="1"/>
</dbReference>
<accession>A0A6I2FAJ8</accession>
<dbReference type="EMBL" id="WJIF01000003">
    <property type="protein sequence ID" value="MRG59750.1"/>
    <property type="molecule type" value="Genomic_DNA"/>
</dbReference>
<feature type="domain" description="HTH tetR-type" evidence="6">
    <location>
        <begin position="11"/>
        <end position="71"/>
    </location>
</feature>
<dbReference type="RefSeq" id="WP_153684183.1">
    <property type="nucleotide sequence ID" value="NZ_WJIF01000003.1"/>
</dbReference>
<dbReference type="GO" id="GO:0003677">
    <property type="term" value="F:DNA binding"/>
    <property type="evidence" value="ECO:0007669"/>
    <property type="project" value="UniProtKB-UniRule"/>
</dbReference>
<dbReference type="Pfam" id="PF13977">
    <property type="entry name" value="TetR_C_6"/>
    <property type="match status" value="1"/>
</dbReference>
<protein>
    <submittedName>
        <fullName evidence="7">TetR family transcriptional regulator</fullName>
    </submittedName>
</protein>